<comment type="caution">
    <text evidence="1">The sequence shown here is derived from an EMBL/GenBank/DDBJ whole genome shotgun (WGS) entry which is preliminary data.</text>
</comment>
<sequence length="334" mass="38026">MSRSAARGKEVMKDQREGERGAGDSSDSYSDGDSPDPRLENMPYIEAFGHRYHISGKIFLAFDEPERQRCEVQHKLYRHSLDGALTSTRLPLDVARILDLGTGTGVWPIEMAARYPQAHITGVDVYPIQRRKGVPPNVKFEIDDVENPWNMPDNSLDFVHARSIAGGVRDWPALLRQTYSKLKPGGLFEMTEIAIHVLDFDGKFAEAELCPEFLHLFRSMSEKVGIDFSPSPRVPEWLVDANFEKIVQRSEILPVGNWAQDEKMRARQSLMNNILNKDYVLENHCGLLFQSCGWTKEEFDALVPSFWQEIQAAQVRPYVTAVFTTARKPREELS</sequence>
<gene>
    <name evidence="1" type="ORF">F4820DRAFT_306167</name>
</gene>
<accession>A0ACB9Z1T5</accession>
<reference evidence="1 2" key="1">
    <citation type="journal article" date="2022" name="New Phytol.">
        <title>Ecological generalism drives hyperdiversity of secondary metabolite gene clusters in xylarialean endophytes.</title>
        <authorList>
            <person name="Franco M.E.E."/>
            <person name="Wisecaver J.H."/>
            <person name="Arnold A.E."/>
            <person name="Ju Y.M."/>
            <person name="Slot J.C."/>
            <person name="Ahrendt S."/>
            <person name="Moore L.P."/>
            <person name="Eastman K.E."/>
            <person name="Scott K."/>
            <person name="Konkel Z."/>
            <person name="Mondo S.J."/>
            <person name="Kuo A."/>
            <person name="Hayes R.D."/>
            <person name="Haridas S."/>
            <person name="Andreopoulos B."/>
            <person name="Riley R."/>
            <person name="LaButti K."/>
            <person name="Pangilinan J."/>
            <person name="Lipzen A."/>
            <person name="Amirebrahimi M."/>
            <person name="Yan J."/>
            <person name="Adam C."/>
            <person name="Keymanesh K."/>
            <person name="Ng V."/>
            <person name="Louie K."/>
            <person name="Northen T."/>
            <person name="Drula E."/>
            <person name="Henrissat B."/>
            <person name="Hsieh H.M."/>
            <person name="Youens-Clark K."/>
            <person name="Lutzoni F."/>
            <person name="Miadlikowska J."/>
            <person name="Eastwood D.C."/>
            <person name="Hamelin R.C."/>
            <person name="Grigoriev I.V."/>
            <person name="U'Ren J.M."/>
        </authorList>
    </citation>
    <scope>NUCLEOTIDE SEQUENCE [LARGE SCALE GENOMIC DNA]</scope>
    <source>
        <strain evidence="1 2">CBS 119005</strain>
    </source>
</reference>
<organism evidence="1 2">
    <name type="scientific">Hypoxylon rubiginosum</name>
    <dbReference type="NCBI Taxonomy" id="110542"/>
    <lineage>
        <taxon>Eukaryota</taxon>
        <taxon>Fungi</taxon>
        <taxon>Dikarya</taxon>
        <taxon>Ascomycota</taxon>
        <taxon>Pezizomycotina</taxon>
        <taxon>Sordariomycetes</taxon>
        <taxon>Xylariomycetidae</taxon>
        <taxon>Xylariales</taxon>
        <taxon>Hypoxylaceae</taxon>
        <taxon>Hypoxylon</taxon>
    </lineage>
</organism>
<proteinExistence type="predicted"/>
<evidence type="ECO:0000313" key="1">
    <source>
        <dbReference type="EMBL" id="KAI4865198.1"/>
    </source>
</evidence>
<keyword evidence="1" id="KW-0808">Transferase</keyword>
<evidence type="ECO:0000313" key="2">
    <source>
        <dbReference type="Proteomes" id="UP001497700"/>
    </source>
</evidence>
<dbReference type="EMBL" id="MU393475">
    <property type="protein sequence ID" value="KAI4865198.1"/>
    <property type="molecule type" value="Genomic_DNA"/>
</dbReference>
<name>A0ACB9Z1T5_9PEZI</name>
<keyword evidence="1" id="KW-0489">Methyltransferase</keyword>
<protein>
    <submittedName>
        <fullName evidence="1">S-adenosyl-L-methionine-dependent methyltransferase</fullName>
    </submittedName>
</protein>
<keyword evidence="2" id="KW-1185">Reference proteome</keyword>
<dbReference type="Proteomes" id="UP001497700">
    <property type="component" value="Unassembled WGS sequence"/>
</dbReference>